<accession>A0A9P6CF54</accession>
<comment type="caution">
    <text evidence="1">The sequence shown here is derived from an EMBL/GenBank/DDBJ whole genome shotgun (WGS) entry which is preliminary data.</text>
</comment>
<name>A0A9P6CF54_9AGAR</name>
<protein>
    <submittedName>
        <fullName evidence="1">Uncharacterized protein</fullName>
    </submittedName>
</protein>
<gene>
    <name evidence="1" type="ORF">BDZ94DRAFT_1325343</name>
</gene>
<dbReference type="Pfam" id="PF11927">
    <property type="entry name" value="HODM_asu-like"/>
    <property type="match status" value="1"/>
</dbReference>
<reference evidence="1" key="1">
    <citation type="submission" date="2020-11" db="EMBL/GenBank/DDBJ databases">
        <authorList>
            <consortium name="DOE Joint Genome Institute"/>
            <person name="Ahrendt S."/>
            <person name="Riley R."/>
            <person name="Andreopoulos W."/>
            <person name="Labutti K."/>
            <person name="Pangilinan J."/>
            <person name="Ruiz-Duenas F.J."/>
            <person name="Barrasa J.M."/>
            <person name="Sanchez-Garcia M."/>
            <person name="Camarero S."/>
            <person name="Miyauchi S."/>
            <person name="Serrano A."/>
            <person name="Linde D."/>
            <person name="Babiker R."/>
            <person name="Drula E."/>
            <person name="Ayuso-Fernandez I."/>
            <person name="Pacheco R."/>
            <person name="Padilla G."/>
            <person name="Ferreira P."/>
            <person name="Barriuso J."/>
            <person name="Kellner H."/>
            <person name="Castanera R."/>
            <person name="Alfaro M."/>
            <person name="Ramirez L."/>
            <person name="Pisabarro A.G."/>
            <person name="Kuo A."/>
            <person name="Tritt A."/>
            <person name="Lipzen A."/>
            <person name="He G."/>
            <person name="Yan M."/>
            <person name="Ng V."/>
            <person name="Cullen D."/>
            <person name="Martin F."/>
            <person name="Rosso M.-N."/>
            <person name="Henrissat B."/>
            <person name="Hibbett D."/>
            <person name="Martinez A.T."/>
            <person name="Grigoriev I.V."/>
        </authorList>
    </citation>
    <scope>NUCLEOTIDE SEQUENCE</scope>
    <source>
        <strain evidence="1">CBS 247.69</strain>
    </source>
</reference>
<dbReference type="Proteomes" id="UP000807353">
    <property type="component" value="Unassembled WGS sequence"/>
</dbReference>
<evidence type="ECO:0000313" key="2">
    <source>
        <dbReference type="Proteomes" id="UP000807353"/>
    </source>
</evidence>
<dbReference type="OrthoDB" id="5043642at2759"/>
<proteinExistence type="predicted"/>
<dbReference type="AlphaFoldDB" id="A0A9P6CF54"/>
<keyword evidence="2" id="KW-1185">Reference proteome</keyword>
<dbReference type="InterPro" id="IPR021848">
    <property type="entry name" value="HODM_asu-like"/>
</dbReference>
<organism evidence="1 2">
    <name type="scientific">Collybia nuda</name>
    <dbReference type="NCBI Taxonomy" id="64659"/>
    <lineage>
        <taxon>Eukaryota</taxon>
        <taxon>Fungi</taxon>
        <taxon>Dikarya</taxon>
        <taxon>Basidiomycota</taxon>
        <taxon>Agaricomycotina</taxon>
        <taxon>Agaricomycetes</taxon>
        <taxon>Agaricomycetidae</taxon>
        <taxon>Agaricales</taxon>
        <taxon>Tricholomatineae</taxon>
        <taxon>Clitocybaceae</taxon>
        <taxon>Collybia</taxon>
    </lineage>
</organism>
<dbReference type="EMBL" id="MU150334">
    <property type="protein sequence ID" value="KAF9458633.1"/>
    <property type="molecule type" value="Genomic_DNA"/>
</dbReference>
<evidence type="ECO:0000313" key="1">
    <source>
        <dbReference type="EMBL" id="KAF9458633.1"/>
    </source>
</evidence>
<sequence length="313" mass="36891">MSLKKMEPDWWIELESTYRERIAERKHLYTIHGKTILDSLPGSEKACYELMEMVLQFLCVRYPKLFHFDEKTGMFQNFILGSQSSIKTMDPLMFLLEHVPEDFLITQEDRNTGLYVLMAGVSCSAVGWNMATKMGKTLEEIHDPVPDYKEKMQFSMNRYFSKMPCEKPIQRGSWSLEIGQPLFLQPNDPHFKLRAEQLPHLDINDIYLRVDWQTLRRLPVSKAIVFNFKALFTPVTRFETEPYIPRLLAQVLRGSKSSFLEYKATHHVVHKLLPALDKWARAQEEKGWVPKGWKERTLDEDPFFPGWEFHKNN</sequence>